<keyword evidence="2" id="KW-0963">Cytoplasm</keyword>
<comment type="subcellular location">
    <subcellularLocation>
        <location evidence="1">Cytoplasm</location>
    </subcellularLocation>
</comment>
<keyword evidence="7" id="KW-1185">Reference proteome</keyword>
<evidence type="ECO:0000259" key="5">
    <source>
        <dbReference type="Pfam" id="PF01814"/>
    </source>
</evidence>
<evidence type="ECO:0000256" key="1">
    <source>
        <dbReference type="ARBA" id="ARBA00004496"/>
    </source>
</evidence>
<keyword evidence="4" id="KW-0408">Iron</keyword>
<dbReference type="Proteomes" id="UP001596028">
    <property type="component" value="Unassembled WGS sequence"/>
</dbReference>
<reference evidence="7" key="1">
    <citation type="journal article" date="2019" name="Int. J. Syst. Evol. Microbiol.">
        <title>The Global Catalogue of Microorganisms (GCM) 10K type strain sequencing project: providing services to taxonomists for standard genome sequencing and annotation.</title>
        <authorList>
            <consortium name="The Broad Institute Genomics Platform"/>
            <consortium name="The Broad Institute Genome Sequencing Center for Infectious Disease"/>
            <person name="Wu L."/>
            <person name="Ma J."/>
        </authorList>
    </citation>
    <scope>NUCLEOTIDE SEQUENCE [LARGE SCALE GENOMIC DNA]</scope>
    <source>
        <strain evidence="7">CCUG 49571</strain>
    </source>
</reference>
<sequence>MSQRFNGEETVGAIVADFPGASNLFKEMKIDFCCGGNRALSEVVRAQGLNGDDILTRLNESYAEAAARSEARGVDWREAPIPELVDYIVDRHHAYLKKELPLLSEFVTKVLRVHGSEHAELAGLHKRFHQMKIELDQHLIAEEETLFPLLKQFAAEPTPEMREKAAKNLDDLEKDHSVVGDYLKEMREITDGYALPSGACNTYVLAFRKLGELESDLFEHIHLENNILFPRIAHESA</sequence>
<dbReference type="PANTHER" id="PTHR36438:SF1">
    <property type="entry name" value="IRON-SULFUR CLUSTER REPAIR PROTEIN YTFE"/>
    <property type="match status" value="1"/>
</dbReference>
<dbReference type="Pfam" id="PF04405">
    <property type="entry name" value="ScdA_N"/>
    <property type="match status" value="1"/>
</dbReference>
<protein>
    <submittedName>
        <fullName evidence="6">Iron-sulfur cluster repair di-iron protein</fullName>
    </submittedName>
</protein>
<dbReference type="RefSeq" id="WP_378093757.1">
    <property type="nucleotide sequence ID" value="NZ_JBHSEP010000003.1"/>
</dbReference>
<evidence type="ECO:0000313" key="7">
    <source>
        <dbReference type="Proteomes" id="UP001596028"/>
    </source>
</evidence>
<accession>A0ABV9FD23</accession>
<keyword evidence="3" id="KW-0479">Metal-binding</keyword>
<dbReference type="EMBL" id="JBHSEP010000003">
    <property type="protein sequence ID" value="MFC4597989.1"/>
    <property type="molecule type" value="Genomic_DNA"/>
</dbReference>
<organism evidence="6 7">
    <name type="scientific">Cohnella hongkongensis</name>
    <dbReference type="NCBI Taxonomy" id="178337"/>
    <lineage>
        <taxon>Bacteria</taxon>
        <taxon>Bacillati</taxon>
        <taxon>Bacillota</taxon>
        <taxon>Bacilli</taxon>
        <taxon>Bacillales</taxon>
        <taxon>Paenibacillaceae</taxon>
        <taxon>Cohnella</taxon>
    </lineage>
</organism>
<name>A0ABV9FD23_9BACL</name>
<dbReference type="InterPro" id="IPR012312">
    <property type="entry name" value="Hemerythrin-like"/>
</dbReference>
<evidence type="ECO:0000256" key="4">
    <source>
        <dbReference type="ARBA" id="ARBA00023004"/>
    </source>
</evidence>
<proteinExistence type="predicted"/>
<comment type="caution">
    <text evidence="6">The sequence shown here is derived from an EMBL/GenBank/DDBJ whole genome shotgun (WGS) entry which is preliminary data.</text>
</comment>
<dbReference type="Gene3D" id="1.20.120.520">
    <property type="entry name" value="nmb1532 protein domain like"/>
    <property type="match status" value="1"/>
</dbReference>
<dbReference type="Pfam" id="PF01814">
    <property type="entry name" value="Hemerythrin"/>
    <property type="match status" value="1"/>
</dbReference>
<dbReference type="InterPro" id="IPR019903">
    <property type="entry name" value="RIC_family"/>
</dbReference>
<evidence type="ECO:0000256" key="2">
    <source>
        <dbReference type="ARBA" id="ARBA00022490"/>
    </source>
</evidence>
<gene>
    <name evidence="6" type="primary">ric</name>
    <name evidence="6" type="ORF">ACFO3S_07020</name>
</gene>
<dbReference type="PANTHER" id="PTHR36438">
    <property type="entry name" value="IRON-SULFUR CLUSTER REPAIR PROTEIN YTFE"/>
    <property type="match status" value="1"/>
</dbReference>
<dbReference type="NCBIfam" id="TIGR03652">
    <property type="entry name" value="FeS_repair_RIC"/>
    <property type="match status" value="1"/>
</dbReference>
<evidence type="ECO:0000256" key="3">
    <source>
        <dbReference type="ARBA" id="ARBA00022723"/>
    </source>
</evidence>
<evidence type="ECO:0000313" key="6">
    <source>
        <dbReference type="EMBL" id="MFC4597989.1"/>
    </source>
</evidence>
<feature type="domain" description="Hemerythrin-like" evidence="5">
    <location>
        <begin position="87"/>
        <end position="232"/>
    </location>
</feature>